<dbReference type="InterPro" id="IPR000048">
    <property type="entry name" value="IQ_motif_EF-hand-BS"/>
</dbReference>
<evidence type="ECO:0000313" key="4">
    <source>
        <dbReference type="EMBL" id="KAL0949959.1"/>
    </source>
</evidence>
<dbReference type="Pfam" id="PF00307">
    <property type="entry name" value="CH"/>
    <property type="match status" value="1"/>
</dbReference>
<gene>
    <name evidence="4" type="ORF">HGRIS_009979</name>
</gene>
<dbReference type="InterPro" id="IPR000593">
    <property type="entry name" value="RasGAP_C"/>
</dbReference>
<dbReference type="SUPFAM" id="SSF48350">
    <property type="entry name" value="GTPase activation domain, GAP"/>
    <property type="match status" value="1"/>
</dbReference>
<dbReference type="SMART" id="SM00015">
    <property type="entry name" value="IQ"/>
    <property type="match status" value="11"/>
</dbReference>
<dbReference type="Pfam" id="PF00612">
    <property type="entry name" value="IQ"/>
    <property type="match status" value="4"/>
</dbReference>
<evidence type="ECO:0000259" key="2">
    <source>
        <dbReference type="PROSITE" id="PS50018"/>
    </source>
</evidence>
<dbReference type="SMART" id="SM00033">
    <property type="entry name" value="CH"/>
    <property type="match status" value="1"/>
</dbReference>
<dbReference type="InterPro" id="IPR008936">
    <property type="entry name" value="Rho_GTPase_activation_prot"/>
</dbReference>
<dbReference type="Proteomes" id="UP001556367">
    <property type="component" value="Unassembled WGS sequence"/>
</dbReference>
<feature type="compositionally biased region" description="Low complexity" evidence="1">
    <location>
        <begin position="321"/>
        <end position="348"/>
    </location>
</feature>
<dbReference type="EMBL" id="JASNQZ010000012">
    <property type="protein sequence ID" value="KAL0949959.1"/>
    <property type="molecule type" value="Genomic_DNA"/>
</dbReference>
<dbReference type="Gene3D" id="1.10.506.10">
    <property type="entry name" value="GTPase Activation - p120gap, domain 1"/>
    <property type="match status" value="1"/>
</dbReference>
<feature type="domain" description="Ras-GAP" evidence="2">
    <location>
        <begin position="1254"/>
        <end position="1481"/>
    </location>
</feature>
<keyword evidence="5" id="KW-1185">Reference proteome</keyword>
<dbReference type="PROSITE" id="PS50021">
    <property type="entry name" value="CH"/>
    <property type="match status" value="1"/>
</dbReference>
<protein>
    <submittedName>
        <fullName evidence="4">Uncharacterized protein</fullName>
    </submittedName>
</protein>
<dbReference type="CDD" id="cd21206">
    <property type="entry name" value="CH_IQGAP"/>
    <property type="match status" value="1"/>
</dbReference>
<organism evidence="4 5">
    <name type="scientific">Hohenbuehelia grisea</name>
    <dbReference type="NCBI Taxonomy" id="104357"/>
    <lineage>
        <taxon>Eukaryota</taxon>
        <taxon>Fungi</taxon>
        <taxon>Dikarya</taxon>
        <taxon>Basidiomycota</taxon>
        <taxon>Agaricomycotina</taxon>
        <taxon>Agaricomycetes</taxon>
        <taxon>Agaricomycetidae</taxon>
        <taxon>Agaricales</taxon>
        <taxon>Pleurotineae</taxon>
        <taxon>Pleurotaceae</taxon>
        <taxon>Hohenbuehelia</taxon>
    </lineage>
</organism>
<dbReference type="SUPFAM" id="SSF143885">
    <property type="entry name" value="RGC domain-like"/>
    <property type="match status" value="1"/>
</dbReference>
<feature type="domain" description="Calponin-homology (CH)" evidence="3">
    <location>
        <begin position="535"/>
        <end position="647"/>
    </location>
</feature>
<sequence length="1911" mass="216044">MDPLSSEGSLTKSGSSSGPFAYQTRLLERTSSRAGSISRTNSLSNRELLTHLTGNDGPTSPTQPTTRRRLPTHRVSNSLESFRKWEERIKAEDDSQRERERSASPTKFDSRDRYTSVLKQTTGGRGPSPERNSVRGRWPDDDRAPTPPPKDGSRDDSIRTPTMAKRYTMPSPIISSPLSPNNTGITVEAGPSLSSFGASSSTPVQQIRLPSSTPFKEPTMPASAYRVPKDGVGAASSSTRVVSPPSRYRRSNTVDTPPSNWARPQAGESSTTTPAASTSAVNNDPPPPSPSPNPLRRPTSLYGSLATPSSPVQVEYKRPFSSTSAASSTASTTTSFASSSTDVTSTSSVMSPAPYRSSYMANKKSTYGSALGTGRKLGRHLPRIASGDGDEHWEAEEPKPYDSSQEPNEYVSRREKRERRVRDWGELEVDSPTKLTQFDSPTKTSQYTPTSSSRHSYKSSISRRHSVDLVSPSIVVAGSDGAVPTGDDVAGIPGRMRLSRDMTPKPEASPLPSARFTRGLWADVQRQHIQAYEYLCHVGEAQQWIEGCLGEELGFGVVEMEDNMRNGVVLAKLVRSFNGEIEGVVLRPIYDAPKLNFRHSDNINYFFDFVRFVIGLPECFIFELTDLYEKKNFPKVIYCIHALSHLMARRGMAERIGNLVGQLNFTDDQLQKTHKGLKDAGVAMPNFGNVGRELAKEINEEPEETEEERIHRTLLEHQDSIIAAQALFRGFLVRKAQSQTRMRIRLAERYIPKIQAQCHAVLARRRLQSQRKEHSDLGPWAVALQAAARGAIARRQWLLKLRRIRASAQYVVKVQAQLRGILQRRRFAKLKAALRKSSFSVVKLQSIVRARISRNAHAQLSKSFERPPVFKSIVTLQASARGALERRRQHQRALELTKREAGILALQAHCRGVLVRRRFRSQLAKLEDVSQTVVRIQAAVRTYLARKRLLTLIRGLRRATPMVVGLQALMRAKIARQKHVGMQKALTEVKTVTVFKGLQAIARASLAKKRHQEIRRELEFHNPDMVGLQASVRGALVRVEYRAWRDHLRRSHPAASMLQALLRGVMQRRKFRAKMDYYRTNLSKVVKIQSLFRAKETREQYRQLTMATNVTTGTIKNFVHLLDDSEADFQEEIKIERLRKRVVENIRENQLLESEVNDLDTMIALVVQNVMSFEEVMRARRSGDSATMRASRASLLAAHGDPFSGQAALDHTTKRKLELYQQLFYLLQTKADYLSKLFLQLSPDDEKNKKFIERVVLTLFGYGQDRREDYLLLKLFQLAIRDEVNAAHSLEDIIHGHPLYINIAVHYVRPKQVTYAREALQAVIREVIESDDLDLEADPILIHRSRIDVEEMKSGVPSEKPKEVPFYEALNDPDTRAEYIRHLQVLQWWTEGFVTALTQSAKKMPYGMRFLARETLLAIRERFPNASEEEYAACIARLVYYRYINPAIITPETFDIVSKTIDIASRKNLAQISKILTQITSGSEFTDAQPNYIPINDYVNKAIGQMTAWLLEVADVPDAETTFQASEFLDATAQPKPIYISPNEIYTVHGLLVQHQDELAPEAGDTLRVILNELDGVPHFATEELKDAREHTVALELTNRFAHIRDPEADEKALWVQAKRGVLAILRVHPAQELVEALMRPVTEEDELLWAEILDNEIENEQHRHVDRRMPSTAGGDSAYNLEDIRSLKFAAVKALTISYLLDLENIEKISRADGFQGILNAIAGDVRSKHRKRLQRQQEMANMHEALRQLAERKQYYTEQINSYHDYVERSMNTMQQGKAKKRLALPFTPQWNHLRDLQKAGYAPQFGSFLYKAKYLYEKGILLSVESYSPRQFDKIHLTISSDAAGVFSLLLESSVHGVMTRVAADVVRMSDLLKAQWESKASYSLFNGIVKVNLTKFLYQINKKFNAK</sequence>
<dbReference type="PROSITE" id="PS50018">
    <property type="entry name" value="RAS_GTPASE_ACTIV_2"/>
    <property type="match status" value="1"/>
</dbReference>
<dbReference type="PANTHER" id="PTHR14149:SF14">
    <property type="entry name" value="CALPONIN-HOMOLOGY (CH) DOMAIN-CONTAINING PROTEIN"/>
    <property type="match status" value="1"/>
</dbReference>
<dbReference type="PROSITE" id="PS50096">
    <property type="entry name" value="IQ"/>
    <property type="match status" value="10"/>
</dbReference>
<reference evidence="5" key="1">
    <citation type="submission" date="2024-06" db="EMBL/GenBank/DDBJ databases">
        <title>Multi-omics analyses provide insights into the biosynthesis of the anticancer antibiotic pleurotin in Hohenbuehelia grisea.</title>
        <authorList>
            <person name="Weaver J.A."/>
            <person name="Alberti F."/>
        </authorList>
    </citation>
    <scope>NUCLEOTIDE SEQUENCE [LARGE SCALE GENOMIC DNA]</scope>
    <source>
        <strain evidence="5">T-177</strain>
    </source>
</reference>
<dbReference type="Gene3D" id="1.10.418.10">
    <property type="entry name" value="Calponin-like domain"/>
    <property type="match status" value="1"/>
</dbReference>
<feature type="compositionally biased region" description="Polar residues" evidence="1">
    <location>
        <begin position="202"/>
        <end position="214"/>
    </location>
</feature>
<name>A0ABR3J2X0_9AGAR</name>
<feature type="compositionally biased region" description="Polar residues" evidence="1">
    <location>
        <begin position="32"/>
        <end position="57"/>
    </location>
</feature>
<accession>A0ABR3J2X0</accession>
<dbReference type="InterPro" id="IPR036872">
    <property type="entry name" value="CH_dom_sf"/>
</dbReference>
<feature type="region of interest" description="Disordered" evidence="1">
    <location>
        <begin position="432"/>
        <end position="464"/>
    </location>
</feature>
<comment type="caution">
    <text evidence="4">The sequence shown here is derived from an EMBL/GenBank/DDBJ whole genome shotgun (WGS) entry which is preliminary data.</text>
</comment>
<feature type="compositionally biased region" description="Low complexity" evidence="1">
    <location>
        <begin position="1"/>
        <end position="18"/>
    </location>
</feature>
<feature type="compositionally biased region" description="Polar residues" evidence="1">
    <location>
        <begin position="359"/>
        <end position="368"/>
    </location>
</feature>
<feature type="region of interest" description="Disordered" evidence="1">
    <location>
        <begin position="1"/>
        <end position="420"/>
    </location>
</feature>
<dbReference type="Pfam" id="PF03836">
    <property type="entry name" value="RasGAP_C"/>
    <property type="match status" value="1"/>
</dbReference>
<dbReference type="InterPro" id="IPR001936">
    <property type="entry name" value="RasGAP_dom"/>
</dbReference>
<proteinExistence type="predicted"/>
<dbReference type="Pfam" id="PF00616">
    <property type="entry name" value="RasGAP"/>
    <property type="match status" value="1"/>
</dbReference>
<feature type="compositionally biased region" description="Low complexity" evidence="1">
    <location>
        <begin position="170"/>
        <end position="180"/>
    </location>
</feature>
<dbReference type="SMART" id="SM00323">
    <property type="entry name" value="RasGAP"/>
    <property type="match status" value="1"/>
</dbReference>
<feature type="compositionally biased region" description="Basic and acidic residues" evidence="1">
    <location>
        <begin position="411"/>
        <end position="420"/>
    </location>
</feature>
<dbReference type="InterPro" id="IPR001715">
    <property type="entry name" value="CH_dom"/>
</dbReference>
<feature type="compositionally biased region" description="Pro residues" evidence="1">
    <location>
        <begin position="284"/>
        <end position="295"/>
    </location>
</feature>
<evidence type="ECO:0000313" key="5">
    <source>
        <dbReference type="Proteomes" id="UP001556367"/>
    </source>
</evidence>
<dbReference type="PANTHER" id="PTHR14149">
    <property type="entry name" value="RAS GTPASE-ACTIVATING PROTEIN WITH IQ MOTIF"/>
    <property type="match status" value="1"/>
</dbReference>
<evidence type="ECO:0000259" key="3">
    <source>
        <dbReference type="PROSITE" id="PS50021"/>
    </source>
</evidence>
<feature type="compositionally biased region" description="Polar residues" evidence="1">
    <location>
        <begin position="433"/>
        <end position="450"/>
    </location>
</feature>
<feature type="compositionally biased region" description="Low complexity" evidence="1">
    <location>
        <begin position="192"/>
        <end position="201"/>
    </location>
</feature>
<evidence type="ECO:0000256" key="1">
    <source>
        <dbReference type="SAM" id="MobiDB-lite"/>
    </source>
</evidence>
<feature type="compositionally biased region" description="Basic and acidic residues" evidence="1">
    <location>
        <begin position="81"/>
        <end position="114"/>
    </location>
</feature>
<feature type="compositionally biased region" description="Low complexity" evidence="1">
    <location>
        <begin position="269"/>
        <end position="283"/>
    </location>
</feature>
<feature type="compositionally biased region" description="Low complexity" evidence="1">
    <location>
        <begin position="236"/>
        <end position="246"/>
    </location>
</feature>
<feature type="compositionally biased region" description="Basic and acidic residues" evidence="1">
    <location>
        <begin position="389"/>
        <end position="400"/>
    </location>
</feature>
<feature type="compositionally biased region" description="Basic residues" evidence="1">
    <location>
        <begin position="455"/>
        <end position="464"/>
    </location>
</feature>
<dbReference type="SUPFAM" id="SSF47576">
    <property type="entry name" value="Calponin-homology domain, CH-domain"/>
    <property type="match status" value="1"/>
</dbReference>